<keyword evidence="3" id="KW-1185">Reference proteome</keyword>
<dbReference type="Proteomes" id="UP000586454">
    <property type="component" value="Unassembled WGS sequence"/>
</dbReference>
<dbReference type="AlphaFoldDB" id="A0A6V6Y3Z6"/>
<dbReference type="InterPro" id="IPR027417">
    <property type="entry name" value="P-loop_NTPase"/>
</dbReference>
<evidence type="ECO:0000256" key="1">
    <source>
        <dbReference type="SAM" id="MobiDB-lite"/>
    </source>
</evidence>
<protein>
    <recommendedName>
        <fullName evidence="4">Phage nucleotide-binding protein</fullName>
    </recommendedName>
</protein>
<dbReference type="InterPro" id="IPR006505">
    <property type="entry name" value="Phage_nucleotide-bp"/>
</dbReference>
<proteinExistence type="predicted"/>
<dbReference type="SUPFAM" id="SSF52540">
    <property type="entry name" value="P-loop containing nucleoside triphosphate hydrolases"/>
    <property type="match status" value="1"/>
</dbReference>
<comment type="caution">
    <text evidence="2">The sequence shown here is derived from an EMBL/GenBank/DDBJ whole genome shotgun (WGS) entry which is preliminary data.</text>
</comment>
<reference evidence="2 3" key="1">
    <citation type="submission" date="2020-06" db="EMBL/GenBank/DDBJ databases">
        <authorList>
            <person name="Criscuolo A."/>
        </authorList>
    </citation>
    <scope>NUCLEOTIDE SEQUENCE [LARGE SCALE GENOMIC DNA]</scope>
    <source>
        <strain evidence="2">1804121828</strain>
    </source>
</reference>
<dbReference type="NCBIfam" id="TIGR01618">
    <property type="entry name" value="phage_P_loop"/>
    <property type="match status" value="1"/>
</dbReference>
<evidence type="ECO:0000313" key="3">
    <source>
        <dbReference type="Proteomes" id="UP000586454"/>
    </source>
</evidence>
<dbReference type="RefSeq" id="WP_180499999.1">
    <property type="nucleotide sequence ID" value="NZ_CAIJCS010000019.1"/>
</dbReference>
<dbReference type="Gene3D" id="3.40.50.300">
    <property type="entry name" value="P-loop containing nucleotide triphosphate hydrolases"/>
    <property type="match status" value="1"/>
</dbReference>
<dbReference type="Pfam" id="PF13479">
    <property type="entry name" value="AAA_24"/>
    <property type="match status" value="1"/>
</dbReference>
<evidence type="ECO:0008006" key="4">
    <source>
        <dbReference type="Google" id="ProtNLM"/>
    </source>
</evidence>
<accession>A0A6V6Y3Z6</accession>
<sequence length="228" mass="25656">MALNIKSAKDFGEIKGTYLIYGPPGMGKTTTIKYLPGKTLLLDVDRTSHVLKGSENIDVIEIDNVHTWDSWTETLTELGKMDLSAYDTIAVDNVSELERCFLADLGRQGKNRGVPAMGDYQYMQFKMVDSLRYLKQLGKRVIWTAWETTDEYVDASGQKWNRTYPQLNGKILNNVLGLCDVVGKMMISKESERGFVLEASNSTYAKNQLDDRKGAKQNELVPLPTKNS</sequence>
<name>A0A6V6Y3Z6_9FIRM</name>
<gene>
    <name evidence="2" type="ORF">PEPNEM18_01065</name>
</gene>
<organism evidence="2 3">
    <name type="scientific">Aedoeadaptatus nemausensis</name>
    <dbReference type="NCBI Taxonomy" id="2582829"/>
    <lineage>
        <taxon>Bacteria</taxon>
        <taxon>Bacillati</taxon>
        <taxon>Bacillota</taxon>
        <taxon>Tissierellia</taxon>
        <taxon>Tissierellales</taxon>
        <taxon>Peptoniphilaceae</taxon>
        <taxon>Aedoeadaptatus</taxon>
    </lineage>
</organism>
<evidence type="ECO:0000313" key="2">
    <source>
        <dbReference type="EMBL" id="CAC9931737.1"/>
    </source>
</evidence>
<dbReference type="EMBL" id="CAIJCS010000019">
    <property type="protein sequence ID" value="CAC9931737.1"/>
    <property type="molecule type" value="Genomic_DNA"/>
</dbReference>
<feature type="region of interest" description="Disordered" evidence="1">
    <location>
        <begin position="208"/>
        <end position="228"/>
    </location>
</feature>